<feature type="transmembrane region" description="Helical" evidence="5">
    <location>
        <begin position="206"/>
        <end position="224"/>
    </location>
</feature>
<dbReference type="InterPro" id="IPR038665">
    <property type="entry name" value="Voltage-dep_anion_channel_sf"/>
</dbReference>
<feature type="transmembrane region" description="Helical" evidence="5">
    <location>
        <begin position="20"/>
        <end position="37"/>
    </location>
</feature>
<dbReference type="GO" id="GO:0046583">
    <property type="term" value="F:monoatomic cation efflux transmembrane transporter activity"/>
    <property type="evidence" value="ECO:0007669"/>
    <property type="project" value="TreeGrafter"/>
</dbReference>
<sequence>MTTSTDTGSTQTARLQHFPAAFFAMVMGTLGLTLAWQKSAHVLGLPIEIAQGLLIISACVFVTIVISYLFKIFKYPQAVIAEFNHPIKMSFFPAFSIGIILMSVATLEVSQELSRFLWILGSSLQLIFTLNVLTRWIHHPHFKIAHSTPAWFIPVVGNILVPIAGVEHGFYEVSWFFFSIGLIYWLVLKTLIFNRVIFHDPLPEKLLPTLFILIAPPAVGFISYMKLNNEVLDSFARILFYAAAFVVLLLITQFARFSRIGFFMSWWAYSFPLAAFTIATQIMYVRTGAPVFSALSYIMLAVVSAVVILLLVKTARAVLSGNVFQPD</sequence>
<evidence type="ECO:0000313" key="6">
    <source>
        <dbReference type="EMBL" id="RVU30365.1"/>
    </source>
</evidence>
<evidence type="ECO:0000256" key="5">
    <source>
        <dbReference type="SAM" id="Phobius"/>
    </source>
</evidence>
<accession>A0A437Q756</accession>
<comment type="subcellular location">
    <subcellularLocation>
        <location evidence="1">Membrane</location>
        <topology evidence="1">Multi-pass membrane protein</topology>
    </subcellularLocation>
</comment>
<dbReference type="PANTHER" id="PTHR37955:SF1">
    <property type="entry name" value="DEP DOMAIN-CONTAINING PROTEIN"/>
    <property type="match status" value="1"/>
</dbReference>
<evidence type="ECO:0000256" key="4">
    <source>
        <dbReference type="ARBA" id="ARBA00023136"/>
    </source>
</evidence>
<feature type="transmembrane region" description="Helical" evidence="5">
    <location>
        <begin position="91"/>
        <end position="110"/>
    </location>
</feature>
<feature type="transmembrane region" description="Helical" evidence="5">
    <location>
        <begin position="291"/>
        <end position="312"/>
    </location>
</feature>
<evidence type="ECO:0000256" key="3">
    <source>
        <dbReference type="ARBA" id="ARBA00022989"/>
    </source>
</evidence>
<dbReference type="PANTHER" id="PTHR37955">
    <property type="entry name" value="TELLURITE RESISTANCE PROTEIN TEHA"/>
    <property type="match status" value="1"/>
</dbReference>
<name>A0A437Q756_9GAMM</name>
<dbReference type="RefSeq" id="WP_127694561.1">
    <property type="nucleotide sequence ID" value="NZ_SACQ01000005.1"/>
</dbReference>
<feature type="transmembrane region" description="Helical" evidence="5">
    <location>
        <begin position="266"/>
        <end position="285"/>
    </location>
</feature>
<proteinExistence type="predicted"/>
<feature type="transmembrane region" description="Helical" evidence="5">
    <location>
        <begin position="116"/>
        <end position="137"/>
    </location>
</feature>
<evidence type="ECO:0000256" key="1">
    <source>
        <dbReference type="ARBA" id="ARBA00004141"/>
    </source>
</evidence>
<keyword evidence="7" id="KW-1185">Reference proteome</keyword>
<organism evidence="6 7">
    <name type="scientific">Neptunomonas marina</name>
    <dbReference type="NCBI Taxonomy" id="1815562"/>
    <lineage>
        <taxon>Bacteria</taxon>
        <taxon>Pseudomonadati</taxon>
        <taxon>Pseudomonadota</taxon>
        <taxon>Gammaproteobacteria</taxon>
        <taxon>Oceanospirillales</taxon>
        <taxon>Oceanospirillaceae</taxon>
        <taxon>Neptunomonas</taxon>
    </lineage>
</organism>
<dbReference type="EMBL" id="SACQ01000005">
    <property type="protein sequence ID" value="RVU30365.1"/>
    <property type="molecule type" value="Genomic_DNA"/>
</dbReference>
<comment type="caution">
    <text evidence="6">The sequence shown here is derived from an EMBL/GenBank/DDBJ whole genome shotgun (WGS) entry which is preliminary data.</text>
</comment>
<dbReference type="CDD" id="cd09323">
    <property type="entry name" value="TDT_SLAC1_like"/>
    <property type="match status" value="1"/>
</dbReference>
<dbReference type="InterPro" id="IPR052951">
    <property type="entry name" value="Tellurite_res_ion_channel"/>
</dbReference>
<feature type="transmembrane region" description="Helical" evidence="5">
    <location>
        <begin position="49"/>
        <end position="70"/>
    </location>
</feature>
<dbReference type="Gene3D" id="1.50.10.150">
    <property type="entry name" value="Voltage-dependent anion channel"/>
    <property type="match status" value="1"/>
</dbReference>
<dbReference type="InterPro" id="IPR004695">
    <property type="entry name" value="SLAC1/Mae1/Ssu1/TehA"/>
</dbReference>
<keyword evidence="3 5" id="KW-1133">Transmembrane helix</keyword>
<feature type="transmembrane region" description="Helical" evidence="5">
    <location>
        <begin position="173"/>
        <end position="194"/>
    </location>
</feature>
<keyword evidence="2 5" id="KW-0812">Transmembrane</keyword>
<keyword evidence="4 5" id="KW-0472">Membrane</keyword>
<reference evidence="6 7" key="1">
    <citation type="submission" date="2019-01" db="EMBL/GenBank/DDBJ databases">
        <authorList>
            <person name="Chen W.-M."/>
        </authorList>
    </citation>
    <scope>NUCLEOTIDE SEQUENCE [LARGE SCALE GENOMIC DNA]</scope>
    <source>
        <strain evidence="6 7">HPM-16</strain>
    </source>
</reference>
<dbReference type="Pfam" id="PF03595">
    <property type="entry name" value="SLAC1"/>
    <property type="match status" value="1"/>
</dbReference>
<gene>
    <name evidence="6" type="ORF">EOE65_12035</name>
</gene>
<evidence type="ECO:0000313" key="7">
    <source>
        <dbReference type="Proteomes" id="UP000282818"/>
    </source>
</evidence>
<feature type="transmembrane region" description="Helical" evidence="5">
    <location>
        <begin position="236"/>
        <end position="254"/>
    </location>
</feature>
<dbReference type="Proteomes" id="UP000282818">
    <property type="component" value="Unassembled WGS sequence"/>
</dbReference>
<evidence type="ECO:0000256" key="2">
    <source>
        <dbReference type="ARBA" id="ARBA00022692"/>
    </source>
</evidence>
<dbReference type="AlphaFoldDB" id="A0A437Q756"/>
<dbReference type="GO" id="GO:0005886">
    <property type="term" value="C:plasma membrane"/>
    <property type="evidence" value="ECO:0007669"/>
    <property type="project" value="TreeGrafter"/>
</dbReference>
<feature type="transmembrane region" description="Helical" evidence="5">
    <location>
        <begin position="149"/>
        <end position="167"/>
    </location>
</feature>
<protein>
    <submittedName>
        <fullName evidence="6">C4-dicarboxylate ABC transporter</fullName>
    </submittedName>
</protein>